<dbReference type="InterPro" id="IPR018391">
    <property type="entry name" value="PQQ_b-propeller_rpt"/>
</dbReference>
<name>A0A1I1LBH9_NATHA</name>
<feature type="domain" description="Pyrrolo-quinoline quinone repeat" evidence="1">
    <location>
        <begin position="72"/>
        <end position="214"/>
    </location>
</feature>
<accession>A0A1I1LBH9</accession>
<proteinExistence type="predicted"/>
<dbReference type="SMART" id="SM00564">
    <property type="entry name" value="PQQ"/>
    <property type="match status" value="5"/>
</dbReference>
<evidence type="ECO:0000259" key="1">
    <source>
        <dbReference type="Pfam" id="PF13360"/>
    </source>
</evidence>
<dbReference type="Proteomes" id="UP000199161">
    <property type="component" value="Unassembled WGS sequence"/>
</dbReference>
<keyword evidence="3" id="KW-1185">Reference proteome</keyword>
<organism evidence="2 3">
    <name type="scientific">Natronobacterium haloterrestre</name>
    <name type="common">Halobiforma haloterrestris</name>
    <dbReference type="NCBI Taxonomy" id="148448"/>
    <lineage>
        <taxon>Archaea</taxon>
        <taxon>Methanobacteriati</taxon>
        <taxon>Methanobacteriota</taxon>
        <taxon>Stenosarchaea group</taxon>
        <taxon>Halobacteria</taxon>
        <taxon>Halobacteriales</taxon>
        <taxon>Natrialbaceae</taxon>
        <taxon>Natronobacterium</taxon>
    </lineage>
</organism>
<dbReference type="PROSITE" id="PS51257">
    <property type="entry name" value="PROKAR_LIPOPROTEIN"/>
    <property type="match status" value="1"/>
</dbReference>
<feature type="domain" description="Pyrrolo-quinoline quinone repeat" evidence="1">
    <location>
        <begin position="288"/>
        <end position="412"/>
    </location>
</feature>
<dbReference type="Pfam" id="PF13360">
    <property type="entry name" value="PQQ_2"/>
    <property type="match status" value="2"/>
</dbReference>
<dbReference type="EMBL" id="FOKW01000015">
    <property type="protein sequence ID" value="SFC70444.1"/>
    <property type="molecule type" value="Genomic_DNA"/>
</dbReference>
<dbReference type="SUPFAM" id="SSF50998">
    <property type="entry name" value="Quinoprotein alcohol dehydrogenase-like"/>
    <property type="match status" value="2"/>
</dbReference>
<evidence type="ECO:0000313" key="3">
    <source>
        <dbReference type="Proteomes" id="UP000199161"/>
    </source>
</evidence>
<dbReference type="PANTHER" id="PTHR34512:SF30">
    <property type="entry name" value="OUTER MEMBRANE PROTEIN ASSEMBLY FACTOR BAMB"/>
    <property type="match status" value="1"/>
</dbReference>
<dbReference type="InterPro" id="IPR011047">
    <property type="entry name" value="Quinoprotein_ADH-like_sf"/>
</dbReference>
<dbReference type="InterPro" id="IPR015943">
    <property type="entry name" value="WD40/YVTN_repeat-like_dom_sf"/>
</dbReference>
<dbReference type="Gene3D" id="2.130.10.10">
    <property type="entry name" value="YVTN repeat-like/Quinoprotein amine dehydrogenase"/>
    <property type="match status" value="1"/>
</dbReference>
<dbReference type="AlphaFoldDB" id="A0A1I1LBH9"/>
<gene>
    <name evidence="2" type="ORF">SAMN05444422_11576</name>
</gene>
<dbReference type="InterPro" id="IPR002372">
    <property type="entry name" value="PQQ_rpt_dom"/>
</dbReference>
<dbReference type="PANTHER" id="PTHR34512">
    <property type="entry name" value="CELL SURFACE PROTEIN"/>
    <property type="match status" value="1"/>
</dbReference>
<reference evidence="3" key="1">
    <citation type="submission" date="2016-10" db="EMBL/GenBank/DDBJ databases">
        <authorList>
            <person name="Varghese N."/>
            <person name="Submissions S."/>
        </authorList>
    </citation>
    <scope>NUCLEOTIDE SEQUENCE [LARGE SCALE GENOMIC DNA]</scope>
    <source>
        <strain evidence="3">DSM 13078</strain>
    </source>
</reference>
<dbReference type="RefSeq" id="WP_245758138.1">
    <property type="nucleotide sequence ID" value="NZ_FOKW01000015.1"/>
</dbReference>
<dbReference type="Gene3D" id="2.40.128.630">
    <property type="match status" value="1"/>
</dbReference>
<evidence type="ECO:0000313" key="2">
    <source>
        <dbReference type="EMBL" id="SFC70444.1"/>
    </source>
</evidence>
<protein>
    <submittedName>
        <fullName evidence="2">Outer membrane protein assembly factor BamB, contains PQQ-like beta-propeller repeat</fullName>
    </submittedName>
</protein>
<sequence length="431" mass="46831">MNRRELLAVTGATALFGCWRSSLRESDDKRPGDSRPRWLSDVPLDGWTMRRGDHRRTGRAPNASLSLSDTPQVRWETTVAEHDVGDIVATEYGVVTGTGADTSTVLFRRNPTKEHRVRAGSRRGSEPAIRDGVLYFGGSSLTAVNVVADRVEWSTSMAPMPGDKSETPVPVRGTPVVDSNAVYAVGMFSREGISLFRLDASDGSLEWNRPLSDRHLDIDYEPVLRDELLVAVVPDPGTDTLQAVAVDRTKGTERWRQSLPIPGGYDGMSRESFTPAAAGEHVVFRSGETIHAVDLRTGTVEWEYRSEHGNVIGPVAADDERVYAATREGQVLALDRRTGEHDWVASIAGQCREPIAVGDEHVVAVSQRETGDGKGTHSPATVTAIEKATGSPRWTFEHEGTARAPVIGDGSIFVGFWTVRHGAWSTVAALG</sequence>